<reference evidence="1" key="1">
    <citation type="journal article" date="2017" name="Parasit. Vectors">
        <title>Sialotranscriptomics of Rhipicephalus zambeziensis reveals intricate expression profiles of secretory proteins and suggests tight temporal transcriptional regulation during blood-feeding.</title>
        <authorList>
            <person name="de Castro M.H."/>
            <person name="de Klerk D."/>
            <person name="Pienaar R."/>
            <person name="Rees D.J.G."/>
            <person name="Mans B.J."/>
        </authorList>
    </citation>
    <scope>NUCLEOTIDE SEQUENCE</scope>
    <source>
        <tissue evidence="1">Salivary glands</tissue>
    </source>
</reference>
<dbReference type="EMBL" id="GFPF01001924">
    <property type="protein sequence ID" value="MAA13070.1"/>
    <property type="molecule type" value="Transcribed_RNA"/>
</dbReference>
<evidence type="ECO:0000313" key="1">
    <source>
        <dbReference type="EMBL" id="MAA13070.1"/>
    </source>
</evidence>
<protein>
    <submittedName>
        <fullName evidence="1">Uncharacterized protein</fullName>
    </submittedName>
</protein>
<organism evidence="1">
    <name type="scientific">Rhipicephalus zambeziensis</name>
    <dbReference type="NCBI Taxonomy" id="60191"/>
    <lineage>
        <taxon>Eukaryota</taxon>
        <taxon>Metazoa</taxon>
        <taxon>Ecdysozoa</taxon>
        <taxon>Arthropoda</taxon>
        <taxon>Chelicerata</taxon>
        <taxon>Arachnida</taxon>
        <taxon>Acari</taxon>
        <taxon>Parasitiformes</taxon>
        <taxon>Ixodida</taxon>
        <taxon>Ixodoidea</taxon>
        <taxon>Ixodidae</taxon>
        <taxon>Rhipicephalinae</taxon>
        <taxon>Rhipicephalus</taxon>
        <taxon>Rhipicephalus</taxon>
    </lineage>
</organism>
<name>A0A224YH21_9ACAR</name>
<proteinExistence type="predicted"/>
<dbReference type="AlphaFoldDB" id="A0A224YH21"/>
<accession>A0A224YH21</accession>
<sequence>MLSFGLVLGAECPTSGPLGISPRCVVTHRWDTRLGLFLLLQRDGAATFAAGIRCVYSEQQGKLIHLVQRHVFQKLREKFASNTMEERSATRLLRNNHATSRPVQQTIILVAISNLRRPHKVESSCAWVTSGSRHTQHKNIFIECVVGQTSILLAVCILMQQKSYLCVQVSQSYHSHKQVNTRNFAAA</sequence>